<dbReference type="PANTHER" id="PTHR33744">
    <property type="entry name" value="CARBOHYDRATE DIACID REGULATOR"/>
    <property type="match status" value="1"/>
</dbReference>
<reference evidence="3" key="1">
    <citation type="submission" date="2023-07" db="EMBL/GenBank/DDBJ databases">
        <title>Degradation of tert-butanol by M. austroafricanum TBA100.</title>
        <authorList>
            <person name="Helbich S."/>
            <person name="Vainshtein Y."/>
        </authorList>
    </citation>
    <scope>NUCLEOTIDE SEQUENCE</scope>
    <source>
        <strain evidence="3">TBA100</strain>
    </source>
</reference>
<accession>A0ABT8HNJ0</accession>
<dbReference type="InterPro" id="IPR051448">
    <property type="entry name" value="CdaR-like_regulators"/>
</dbReference>
<evidence type="ECO:0000259" key="2">
    <source>
        <dbReference type="Pfam" id="PF13556"/>
    </source>
</evidence>
<dbReference type="RefSeq" id="WP_208675988.1">
    <property type="nucleotide sequence ID" value="NZ_CP070380.1"/>
</dbReference>
<evidence type="ECO:0000313" key="4">
    <source>
        <dbReference type="Proteomes" id="UP001172687"/>
    </source>
</evidence>
<evidence type="ECO:0000259" key="1">
    <source>
        <dbReference type="Pfam" id="PF07905"/>
    </source>
</evidence>
<protein>
    <submittedName>
        <fullName evidence="3">PucR family transcriptional regulator</fullName>
    </submittedName>
</protein>
<dbReference type="EMBL" id="JAUHTC010000098">
    <property type="protein sequence ID" value="MDN4522329.1"/>
    <property type="molecule type" value="Genomic_DNA"/>
</dbReference>
<name>A0ABT8HNJ0_MYCAO</name>
<sequence length="501" mass="51943">MITARSLCQDENLGLTLVAGAQAADRPIAWAHAIELADPTPYLAGGELVMTTGINIGADAAAQADYVARLAAAGTAALAVDTGTTLTAVPAGVLAAGDEHGVPVLRVPASTPFIAIARVVIDAVKADQLESVQRVVDQQEVLARATLRGGIPGVVGALAECLSAVVVAVSTDGRDLAAGGTADPQLISALSEAVGQARNHGAAVIPDGDALLTIQRLRAAQAVRGYLVVRSAGPLSDSGRLLVSHAVSLISIALEKPARVQDAEQRLRSAVTRELLGGRGAVDDGLLRYFGFTPDGDVVVSVLHGIGPVLAAEEELSRPLADTGPYLMAATGTEIVIVLPADGSRARIRTLLRGRGAPGGGSSRVVPMADVGTGLEQARVAAHSSVGEFTEYADLGPLAAVLDGRTSRELRFLAAVLDPLAGNDEDLIATLAAFLRHNGQMEAAAAELRVHRHTLRNRMRRIHQLLGDDLTSADSRAQLWLALRAFQLLENRRAPAGRCDS</sequence>
<dbReference type="InterPro" id="IPR042070">
    <property type="entry name" value="PucR_C-HTH_sf"/>
</dbReference>
<feature type="domain" description="PucR C-terminal helix-turn-helix" evidence="2">
    <location>
        <begin position="427"/>
        <end position="485"/>
    </location>
</feature>
<evidence type="ECO:0000313" key="3">
    <source>
        <dbReference type="EMBL" id="MDN4522329.1"/>
    </source>
</evidence>
<keyword evidence="4" id="KW-1185">Reference proteome</keyword>
<dbReference type="InterPro" id="IPR025736">
    <property type="entry name" value="PucR_C-HTH_dom"/>
</dbReference>
<dbReference type="Pfam" id="PF07905">
    <property type="entry name" value="PucR"/>
    <property type="match status" value="1"/>
</dbReference>
<proteinExistence type="predicted"/>
<dbReference type="PANTHER" id="PTHR33744:SF1">
    <property type="entry name" value="DNA-BINDING TRANSCRIPTIONAL ACTIVATOR ADER"/>
    <property type="match status" value="1"/>
</dbReference>
<organism evidence="3 4">
    <name type="scientific">Mycolicibacterium austroafricanum</name>
    <name type="common">Mycobacterium austroafricanum</name>
    <dbReference type="NCBI Taxonomy" id="39687"/>
    <lineage>
        <taxon>Bacteria</taxon>
        <taxon>Bacillati</taxon>
        <taxon>Actinomycetota</taxon>
        <taxon>Actinomycetes</taxon>
        <taxon>Mycobacteriales</taxon>
        <taxon>Mycobacteriaceae</taxon>
        <taxon>Mycolicibacterium</taxon>
    </lineage>
</organism>
<comment type="caution">
    <text evidence="3">The sequence shown here is derived from an EMBL/GenBank/DDBJ whole genome shotgun (WGS) entry which is preliminary data.</text>
</comment>
<feature type="domain" description="Purine catabolism PurC-like" evidence="1">
    <location>
        <begin position="8"/>
        <end position="123"/>
    </location>
</feature>
<dbReference type="Proteomes" id="UP001172687">
    <property type="component" value="Unassembled WGS sequence"/>
</dbReference>
<gene>
    <name evidence="3" type="ORF">QYF68_31575</name>
</gene>
<dbReference type="Gene3D" id="1.10.10.2840">
    <property type="entry name" value="PucR C-terminal helix-turn-helix domain"/>
    <property type="match status" value="1"/>
</dbReference>
<dbReference type="Pfam" id="PF13556">
    <property type="entry name" value="HTH_30"/>
    <property type="match status" value="1"/>
</dbReference>
<dbReference type="InterPro" id="IPR012914">
    <property type="entry name" value="PucR_dom"/>
</dbReference>